<proteinExistence type="predicted"/>
<accession>A0AAV3V5F0</accession>
<evidence type="ECO:0000313" key="1">
    <source>
        <dbReference type="EMBL" id="GAC11670.1"/>
    </source>
</evidence>
<reference evidence="1 2" key="1">
    <citation type="journal article" date="2017" name="Antonie Van Leeuwenhoek">
        <title>Rhizobium rhizosphaerae sp. nov., a novel species isolated from rice rhizosphere.</title>
        <authorList>
            <person name="Zhao J.J."/>
            <person name="Zhang J."/>
            <person name="Zhang R.J."/>
            <person name="Zhang C.W."/>
            <person name="Yin H.Q."/>
            <person name="Zhang X.X."/>
        </authorList>
    </citation>
    <scope>NUCLEOTIDE SEQUENCE [LARGE SCALE GENOMIC DNA]</scope>
    <source>
        <strain evidence="1 2">S18K6</strain>
    </source>
</reference>
<sequence length="137" mass="15312">MNNLDVFNIASLEIFHCCLDTFPLPTELITVDLAVNISGYFESPKNDESYQSHFDNLDDTIHETISWLKHEGFLVDKGSSIDSYAVVLSQKGLNAVNSVPRFLESKKSFKDYFSSGLSNLPFNIASGVMVEFFKTGT</sequence>
<comment type="caution">
    <text evidence="1">The sequence shown here is derived from an EMBL/GenBank/DDBJ whole genome shotgun (WGS) entry which is preliminary data.</text>
</comment>
<protein>
    <recommendedName>
        <fullName evidence="3">DUF2513 domain-containing protein</fullName>
    </recommendedName>
</protein>
<gene>
    <name evidence="1" type="ORF">GCHA_3740</name>
</gene>
<organism evidence="1 2">
    <name type="scientific">Paraglaciecola chathamensis S18K6</name>
    <dbReference type="NCBI Taxonomy" id="1127672"/>
    <lineage>
        <taxon>Bacteria</taxon>
        <taxon>Pseudomonadati</taxon>
        <taxon>Pseudomonadota</taxon>
        <taxon>Gammaproteobacteria</taxon>
        <taxon>Alteromonadales</taxon>
        <taxon>Alteromonadaceae</taxon>
        <taxon>Paraglaciecola</taxon>
    </lineage>
</organism>
<evidence type="ECO:0008006" key="3">
    <source>
        <dbReference type="Google" id="ProtNLM"/>
    </source>
</evidence>
<dbReference type="AlphaFoldDB" id="A0AAV3V5F0"/>
<dbReference type="RefSeq" id="WP_007990676.1">
    <property type="nucleotide sequence ID" value="NZ_BAEM01000045.1"/>
</dbReference>
<dbReference type="EMBL" id="BAEM01000045">
    <property type="protein sequence ID" value="GAC11670.1"/>
    <property type="molecule type" value="Genomic_DNA"/>
</dbReference>
<dbReference type="Proteomes" id="UP000006320">
    <property type="component" value="Unassembled WGS sequence"/>
</dbReference>
<name>A0AAV3V5F0_9ALTE</name>
<evidence type="ECO:0000313" key="2">
    <source>
        <dbReference type="Proteomes" id="UP000006320"/>
    </source>
</evidence>